<dbReference type="RefSeq" id="WP_135250530.1">
    <property type="nucleotide sequence ID" value="NZ_SMLK01000004.1"/>
</dbReference>
<protein>
    <submittedName>
        <fullName evidence="2">Uncharacterized protein</fullName>
    </submittedName>
</protein>
<feature type="compositionally biased region" description="Basic and acidic residues" evidence="1">
    <location>
        <begin position="11"/>
        <end position="27"/>
    </location>
</feature>
<feature type="region of interest" description="Disordered" evidence="1">
    <location>
        <begin position="1"/>
        <end position="153"/>
    </location>
</feature>
<proteinExistence type="predicted"/>
<keyword evidence="3" id="KW-1185">Reference proteome</keyword>
<evidence type="ECO:0000256" key="1">
    <source>
        <dbReference type="SAM" id="MobiDB-lite"/>
    </source>
</evidence>
<dbReference type="Proteomes" id="UP000297839">
    <property type="component" value="Unassembled WGS sequence"/>
</dbReference>
<feature type="compositionally biased region" description="Basic and acidic residues" evidence="1">
    <location>
        <begin position="139"/>
        <end position="153"/>
    </location>
</feature>
<name>A0A4Z0BPI4_9BURK</name>
<dbReference type="EMBL" id="SMLK01000004">
    <property type="protein sequence ID" value="TFZ00344.1"/>
    <property type="molecule type" value="Genomic_DNA"/>
</dbReference>
<organism evidence="2 3">
    <name type="scientific">Ramlibacter humi</name>
    <dbReference type="NCBI Taxonomy" id="2530451"/>
    <lineage>
        <taxon>Bacteria</taxon>
        <taxon>Pseudomonadati</taxon>
        <taxon>Pseudomonadota</taxon>
        <taxon>Betaproteobacteria</taxon>
        <taxon>Burkholderiales</taxon>
        <taxon>Comamonadaceae</taxon>
        <taxon>Ramlibacter</taxon>
    </lineage>
</organism>
<gene>
    <name evidence="2" type="ORF">EZ216_14710</name>
</gene>
<accession>A0A4Z0BPI4</accession>
<evidence type="ECO:0000313" key="3">
    <source>
        <dbReference type="Proteomes" id="UP000297839"/>
    </source>
</evidence>
<evidence type="ECO:0000313" key="2">
    <source>
        <dbReference type="EMBL" id="TFZ00344.1"/>
    </source>
</evidence>
<comment type="caution">
    <text evidence="2">The sequence shown here is derived from an EMBL/GenBank/DDBJ whole genome shotgun (WGS) entry which is preliminary data.</text>
</comment>
<dbReference type="OrthoDB" id="8811670at2"/>
<dbReference type="AlphaFoldDB" id="A0A4Z0BPI4"/>
<feature type="compositionally biased region" description="Polar residues" evidence="1">
    <location>
        <begin position="109"/>
        <end position="118"/>
    </location>
</feature>
<sequence length="153" mass="15370">MTHQTRSPEGVPRKSADRPSPDVERDATGGQPGARGRGAGDEQGQPAPGAGNYAGDGPGKVGLTSDEQRDLVAPSGMNERDHGAADDKPMGGGSVNLDDGDELRPRGNNARTGGTWQAQGGDAGDVGKAPGAGLSNRNGPRDPGAKDAGPRRG</sequence>
<feature type="compositionally biased region" description="Basic and acidic residues" evidence="1">
    <location>
        <begin position="78"/>
        <end position="89"/>
    </location>
</feature>
<reference evidence="2 3" key="1">
    <citation type="submission" date="2019-03" db="EMBL/GenBank/DDBJ databases">
        <title>Ramlibacter sp. 18x22-1, whole genome shotgun sequence.</title>
        <authorList>
            <person name="Zhang X."/>
            <person name="Feng G."/>
            <person name="Zhu H."/>
        </authorList>
    </citation>
    <scope>NUCLEOTIDE SEQUENCE [LARGE SCALE GENOMIC DNA]</scope>
    <source>
        <strain evidence="2 3">18x22-1</strain>
    </source>
</reference>